<accession>Q17694</accession>
<proteinExistence type="evidence at protein level"/>
<sequence>MASGGIPTPFMGTGVKQDLHLLCNKFISMGSNRIRDFADVFRDMHFETILHYRLNPAECLEFTEYLLQHAAMYFGKVNEVGAFRAFKERLFGVYVCYALYNLQPVDHVCQIPVTAVQFEELLEFQKSLEVEKLLEPIAALKMLILKKAFRIKVFQSTYDPATHKKYLAEEELPYFNKIPVEPFSSVTKMLSSDIMTELSFIHGVYTEAKQKLGLSDTLTGLKSPLHEIKGIVEKYKEQFESSPTNPEISSAPEETAGSSRSTLRSKAYAEGLKHTRQRRHLDPNMEENFKHLTARTFGDIAQECLDDNDAQVPIPIDRPVRQRRRRKTTTVNPEELLDDNALAEEVLRNEYAARIKPEIPEDSLGGKVGKQGTSGVARIRAPKRANAKLVEVKREQIPQTSAPITASQIDESFTSPANKKNRKSASVVEVKPRISDEWANKLHAWHGQVEATDKHLKKLTSQIKLEVIEDEET</sequence>
<dbReference type="GeneID" id="174255"/>
<dbReference type="STRING" id="6239.C06A8.2.1"/>
<dbReference type="RefSeq" id="NP_495636.2">
    <property type="nucleotide sequence ID" value="NM_063235.5"/>
</dbReference>
<dbReference type="SMR" id="Q17694"/>
<dbReference type="InterPro" id="IPR019188">
    <property type="entry name" value="SNAPC1"/>
</dbReference>
<dbReference type="AlphaFoldDB" id="Q17694"/>
<dbReference type="PeptideAtlas" id="Q17694"/>
<name>Q17694_CAEEL</name>
<dbReference type="Proteomes" id="UP000001940">
    <property type="component" value="Chromosome II"/>
</dbReference>
<reference evidence="2 3" key="1">
    <citation type="journal article" date="1998" name="Science">
        <title>Genome sequence of the nematode C. elegans: a platform for investigating biology.</title>
        <authorList>
            <consortium name="The C. elegans sequencing consortium"/>
            <person name="Sulson J.E."/>
            <person name="Waterston R."/>
        </authorList>
    </citation>
    <scope>NUCLEOTIDE SEQUENCE [LARGE SCALE GENOMIC DNA]</scope>
    <source>
        <strain evidence="2 3">Bristol N2</strain>
    </source>
</reference>
<evidence type="ECO:0000313" key="3">
    <source>
        <dbReference type="Proteomes" id="UP000001940"/>
    </source>
</evidence>
<evidence type="ECO:0000313" key="2">
    <source>
        <dbReference type="EMBL" id="CCD61460.1"/>
    </source>
</evidence>
<protein>
    <submittedName>
        <fullName evidence="2">snRNA-activating protein complex subunit 1</fullName>
    </submittedName>
</protein>
<organism evidence="2 3">
    <name type="scientific">Caenorhabditis elegans</name>
    <dbReference type="NCBI Taxonomy" id="6239"/>
    <lineage>
        <taxon>Eukaryota</taxon>
        <taxon>Metazoa</taxon>
        <taxon>Ecdysozoa</taxon>
        <taxon>Nematoda</taxon>
        <taxon>Chromadorea</taxon>
        <taxon>Rhabditida</taxon>
        <taxon>Rhabditina</taxon>
        <taxon>Rhabditomorpha</taxon>
        <taxon>Rhabditoidea</taxon>
        <taxon>Rhabditidae</taxon>
        <taxon>Peloderinae</taxon>
        <taxon>Caenorhabditis</taxon>
    </lineage>
</organism>
<dbReference type="EMBL" id="BX284602">
    <property type="protein sequence ID" value="CCD61460.1"/>
    <property type="molecule type" value="Genomic_DNA"/>
</dbReference>
<dbReference type="Reactome" id="R-CEL-6807505">
    <property type="pathway name" value="RNA polymerase II transcribes snRNA genes"/>
</dbReference>
<dbReference type="IntAct" id="Q17694">
    <property type="interactions" value="2"/>
</dbReference>
<dbReference type="Pfam" id="PF09808">
    <property type="entry name" value="SNAPC1"/>
    <property type="match status" value="1"/>
</dbReference>
<dbReference type="GO" id="GO:0043565">
    <property type="term" value="F:sequence-specific DNA binding"/>
    <property type="evidence" value="ECO:0000318"/>
    <property type="project" value="GO_Central"/>
</dbReference>
<dbReference type="PIR" id="T15424">
    <property type="entry name" value="T15424"/>
</dbReference>
<keyword evidence="5" id="KW-1267">Proteomics identification</keyword>
<dbReference type="KEGG" id="cel:CELE_C06A8.2"/>
<dbReference type="HOGENOM" id="CLU_577760_0_0_1"/>
<dbReference type="OMA" id="GLKHTRQ"/>
<dbReference type="eggNOG" id="KOG4746">
    <property type="taxonomic scope" value="Eukaryota"/>
</dbReference>
<evidence type="ECO:0000313" key="4">
    <source>
        <dbReference type="WormBase" id="C06A8.2"/>
    </source>
</evidence>
<dbReference type="GO" id="GO:0042795">
    <property type="term" value="P:snRNA transcription by RNA polymerase II"/>
    <property type="evidence" value="ECO:0000318"/>
    <property type="project" value="GO_Central"/>
</dbReference>
<dbReference type="Bgee" id="WBGene00015513">
    <property type="expression patterns" value="Expressed in germ line (C elegans) and 4 other cell types or tissues"/>
</dbReference>
<dbReference type="GO" id="GO:0019185">
    <property type="term" value="C:snRNA-activating protein complex"/>
    <property type="evidence" value="ECO:0000318"/>
    <property type="project" value="GO_Central"/>
</dbReference>
<dbReference type="PANTHER" id="PTHR15131:SF3">
    <property type="entry name" value="SNRNA-ACTIVATING PROTEIN COMPLEX SUBUNIT 1"/>
    <property type="match status" value="1"/>
</dbReference>
<dbReference type="InParanoid" id="Q17694"/>
<dbReference type="CTD" id="174255"/>
<dbReference type="GO" id="GO:0042796">
    <property type="term" value="P:snRNA transcription by RNA polymerase III"/>
    <property type="evidence" value="ECO:0000318"/>
    <property type="project" value="GO_Central"/>
</dbReference>
<dbReference type="FunCoup" id="Q17694">
    <property type="interactions" value="1576"/>
</dbReference>
<gene>
    <name evidence="2 4" type="primary">snpc-1.1</name>
    <name evidence="4" type="ORF">C06A8.2</name>
    <name evidence="2" type="ORF">CELE_C06A8.2</name>
</gene>
<keyword evidence="3" id="KW-1185">Reference proteome</keyword>
<dbReference type="PhylomeDB" id="Q17694"/>
<dbReference type="OrthoDB" id="20127at2759"/>
<evidence type="ECO:0000256" key="1">
    <source>
        <dbReference type="SAM" id="MobiDB-lite"/>
    </source>
</evidence>
<feature type="region of interest" description="Disordered" evidence="1">
    <location>
        <begin position="239"/>
        <end position="263"/>
    </location>
</feature>
<dbReference type="AGR" id="WB:WBGene00015513"/>
<dbReference type="UCSC" id="C06A8.2">
    <property type="organism name" value="c. elegans"/>
</dbReference>
<dbReference type="WormBase" id="C06A8.2">
    <property type="protein sequence ID" value="CE31292"/>
    <property type="gene ID" value="WBGene00015513"/>
    <property type="gene designation" value="snpc-1.1"/>
</dbReference>
<evidence type="ECO:0007829" key="5">
    <source>
        <dbReference type="PeptideAtlas" id="Q17694"/>
    </source>
</evidence>
<dbReference type="PANTHER" id="PTHR15131">
    <property type="entry name" value="SMALL NUCLEAR RNA ACTIVATING COMPLEX, POLYPEPTIDE 1"/>
    <property type="match status" value="1"/>
</dbReference>
<dbReference type="PaxDb" id="6239-C06A8.2"/>